<keyword evidence="1" id="KW-0614">Plasmid</keyword>
<protein>
    <submittedName>
        <fullName evidence="1">Uncharacterized protein</fullName>
    </submittedName>
</protein>
<organism evidence="1 2">
    <name type="scientific">Jeotgalibacillus malaysiensis</name>
    <dbReference type="NCBI Taxonomy" id="1508404"/>
    <lineage>
        <taxon>Bacteria</taxon>
        <taxon>Bacillati</taxon>
        <taxon>Bacillota</taxon>
        <taxon>Bacilli</taxon>
        <taxon>Bacillales</taxon>
        <taxon>Caryophanaceae</taxon>
        <taxon>Jeotgalibacillus</taxon>
    </lineage>
</organism>
<evidence type="ECO:0000313" key="2">
    <source>
        <dbReference type="Proteomes" id="UP000031449"/>
    </source>
</evidence>
<proteinExistence type="predicted"/>
<sequence length="63" mass="7597">MQGAECAEFNENTNNYWLIKKRMDEGEEVFFQWKEISQEHYHALDSISTSVYHIQLWLKSLDD</sequence>
<accession>A0A0B5AXX8</accession>
<dbReference type="AlphaFoldDB" id="A0A0B5AXX8"/>
<gene>
    <name evidence="1" type="ORF">JMA_42450</name>
</gene>
<dbReference type="BioCyc" id="JESP1508404:G14D9-13568-MONOMER"/>
<dbReference type="EMBL" id="CP009417">
    <property type="protein sequence ID" value="AJD93562.1"/>
    <property type="molecule type" value="Genomic_DNA"/>
</dbReference>
<keyword evidence="2" id="KW-1185">Reference proteome</keyword>
<dbReference type="KEGG" id="jeo:JMA_42450"/>
<reference evidence="1 2" key="1">
    <citation type="submission" date="2014-08" db="EMBL/GenBank/DDBJ databases">
        <title>Complete genome of a marine bacteria Jeotgalibacillus malaysiensis.</title>
        <authorList>
            <person name="Yaakop A.S."/>
            <person name="Chan K.-G."/>
            <person name="Goh K.M."/>
        </authorList>
    </citation>
    <scope>NUCLEOTIDE SEQUENCE [LARGE SCALE GENOMIC DNA]</scope>
    <source>
        <strain evidence="1 2">D5</strain>
        <plasmid evidence="2">Plasmid</plasmid>
    </source>
</reference>
<dbReference type="HOGENOM" id="CLU_2879882_0_0_9"/>
<geneLocation type="plasmid" evidence="2"/>
<evidence type="ECO:0000313" key="1">
    <source>
        <dbReference type="EMBL" id="AJD93562.1"/>
    </source>
</evidence>
<dbReference type="Proteomes" id="UP000031449">
    <property type="component" value="Plasmid unnamed"/>
</dbReference>
<name>A0A0B5AXX8_9BACL</name>